<dbReference type="Proteomes" id="UP000604117">
    <property type="component" value="Unassembled WGS sequence"/>
</dbReference>
<keyword evidence="2" id="KW-1185">Reference proteome</keyword>
<name>A0ABQ4CKI5_9ACTN</name>
<gene>
    <name evidence="1" type="ORF">Asi02nite_13130</name>
</gene>
<protein>
    <submittedName>
        <fullName evidence="1">Uncharacterized protein</fullName>
    </submittedName>
</protein>
<organism evidence="1 2">
    <name type="scientific">Asanoa siamensis</name>
    <dbReference type="NCBI Taxonomy" id="926357"/>
    <lineage>
        <taxon>Bacteria</taxon>
        <taxon>Bacillati</taxon>
        <taxon>Actinomycetota</taxon>
        <taxon>Actinomycetes</taxon>
        <taxon>Micromonosporales</taxon>
        <taxon>Micromonosporaceae</taxon>
        <taxon>Asanoa</taxon>
    </lineage>
</organism>
<dbReference type="EMBL" id="BONE01000007">
    <property type="protein sequence ID" value="GIF71795.1"/>
    <property type="molecule type" value="Genomic_DNA"/>
</dbReference>
<reference evidence="1 2" key="1">
    <citation type="submission" date="2021-01" db="EMBL/GenBank/DDBJ databases">
        <title>Whole genome shotgun sequence of Asanoa siamensis NBRC 107932.</title>
        <authorList>
            <person name="Komaki H."/>
            <person name="Tamura T."/>
        </authorList>
    </citation>
    <scope>NUCLEOTIDE SEQUENCE [LARGE SCALE GENOMIC DNA]</scope>
    <source>
        <strain evidence="1 2">NBRC 107932</strain>
    </source>
</reference>
<comment type="caution">
    <text evidence="1">The sequence shown here is derived from an EMBL/GenBank/DDBJ whole genome shotgun (WGS) entry which is preliminary data.</text>
</comment>
<evidence type="ECO:0000313" key="2">
    <source>
        <dbReference type="Proteomes" id="UP000604117"/>
    </source>
</evidence>
<evidence type="ECO:0000313" key="1">
    <source>
        <dbReference type="EMBL" id="GIF71795.1"/>
    </source>
</evidence>
<proteinExistence type="predicted"/>
<accession>A0ABQ4CKI5</accession>
<sequence length="62" mass="6502">MRGEEELTCAVCDTAMPCAPRDDNSPDLVCAGCGAAQVVAPITVWLRSSRKGAVAPEQRRAA</sequence>
<dbReference type="RefSeq" id="WP_203711264.1">
    <property type="nucleotide sequence ID" value="NZ_BONE01000007.1"/>
</dbReference>